<evidence type="ECO:0000313" key="9">
    <source>
        <dbReference type="EMBL" id="TWW69296.1"/>
    </source>
</evidence>
<comment type="caution">
    <text evidence="9">The sequence shown here is derived from an EMBL/GenBank/DDBJ whole genome shotgun (WGS) entry which is preliminary data.</text>
</comment>
<name>A0A5C6NQB4_9TELE</name>
<keyword evidence="7" id="KW-0732">Signal</keyword>
<dbReference type="EMBL" id="RHFK02000010">
    <property type="protein sequence ID" value="TWW69296.1"/>
    <property type="molecule type" value="Genomic_DNA"/>
</dbReference>
<evidence type="ECO:0000256" key="1">
    <source>
        <dbReference type="ARBA" id="ARBA00007359"/>
    </source>
</evidence>
<dbReference type="CDD" id="cd10282">
    <property type="entry name" value="DNase1"/>
    <property type="match status" value="1"/>
</dbReference>
<gene>
    <name evidence="9" type="ORF">D4764_18G0001020</name>
</gene>
<evidence type="ECO:0000313" key="10">
    <source>
        <dbReference type="Proteomes" id="UP000324091"/>
    </source>
</evidence>
<evidence type="ECO:0000256" key="4">
    <source>
        <dbReference type="ARBA" id="ARBA00022801"/>
    </source>
</evidence>
<keyword evidence="4" id="KW-0378">Hydrolase</keyword>
<evidence type="ECO:0000256" key="5">
    <source>
        <dbReference type="ARBA" id="ARBA00023157"/>
    </source>
</evidence>
<keyword evidence="2" id="KW-0540">Nuclease</keyword>
<dbReference type="AlphaFoldDB" id="A0A5C6NQB4"/>
<feature type="chain" id="PRO_5023043379" evidence="7">
    <location>
        <begin position="23"/>
        <end position="351"/>
    </location>
</feature>
<dbReference type="Proteomes" id="UP000324091">
    <property type="component" value="Chromosome 18"/>
</dbReference>
<dbReference type="GO" id="GO:0005634">
    <property type="term" value="C:nucleus"/>
    <property type="evidence" value="ECO:0007669"/>
    <property type="project" value="TreeGrafter"/>
</dbReference>
<dbReference type="SUPFAM" id="SSF56219">
    <property type="entry name" value="DNase I-like"/>
    <property type="match status" value="1"/>
</dbReference>
<protein>
    <submittedName>
        <fullName evidence="9">Deoxyribonuclease-1</fullName>
    </submittedName>
</protein>
<comment type="similarity">
    <text evidence="1">Belongs to the DNase I family.</text>
</comment>
<evidence type="ECO:0000256" key="7">
    <source>
        <dbReference type="SAM" id="SignalP"/>
    </source>
</evidence>
<evidence type="ECO:0000256" key="3">
    <source>
        <dbReference type="ARBA" id="ARBA00022759"/>
    </source>
</evidence>
<dbReference type="InterPro" id="IPR036691">
    <property type="entry name" value="Endo/exonu/phosph_ase_sf"/>
</dbReference>
<dbReference type="PANTHER" id="PTHR11371:SF29">
    <property type="entry name" value="DEOXYRIBONUCLEASE-1-LIKE 2"/>
    <property type="match status" value="1"/>
</dbReference>
<dbReference type="Pfam" id="PF03372">
    <property type="entry name" value="Exo_endo_phos"/>
    <property type="match status" value="1"/>
</dbReference>
<feature type="region of interest" description="Disordered" evidence="6">
    <location>
        <begin position="63"/>
        <end position="144"/>
    </location>
</feature>
<evidence type="ECO:0000259" key="8">
    <source>
        <dbReference type="Pfam" id="PF03372"/>
    </source>
</evidence>
<keyword evidence="3" id="KW-0255">Endonuclease</keyword>
<dbReference type="PANTHER" id="PTHR11371">
    <property type="entry name" value="DEOXYRIBONUCLEASE"/>
    <property type="match status" value="1"/>
</dbReference>
<keyword evidence="5" id="KW-1015">Disulfide bond</keyword>
<feature type="domain" description="Endonuclease/exonuclease/phosphatase" evidence="8">
    <location>
        <begin position="27"/>
        <end position="336"/>
    </location>
</feature>
<dbReference type="InterPro" id="IPR016202">
    <property type="entry name" value="DNase_I"/>
</dbReference>
<evidence type="ECO:0000256" key="6">
    <source>
        <dbReference type="SAM" id="MobiDB-lite"/>
    </source>
</evidence>
<dbReference type="GO" id="GO:0004530">
    <property type="term" value="F:deoxyribonuclease I activity"/>
    <property type="evidence" value="ECO:0007669"/>
    <property type="project" value="TreeGrafter"/>
</dbReference>
<dbReference type="PROSITE" id="PS00919">
    <property type="entry name" value="DNASE_I_1"/>
    <property type="match status" value="1"/>
</dbReference>
<dbReference type="GO" id="GO:0003677">
    <property type="term" value="F:DNA binding"/>
    <property type="evidence" value="ECO:0007669"/>
    <property type="project" value="TreeGrafter"/>
</dbReference>
<evidence type="ECO:0000256" key="2">
    <source>
        <dbReference type="ARBA" id="ARBA00022722"/>
    </source>
</evidence>
<feature type="compositionally biased region" description="Basic and acidic residues" evidence="6">
    <location>
        <begin position="63"/>
        <end position="132"/>
    </location>
</feature>
<keyword evidence="10" id="KW-1185">Reference proteome</keyword>
<dbReference type="SMART" id="SM00476">
    <property type="entry name" value="DNaseIc"/>
    <property type="match status" value="1"/>
</dbReference>
<feature type="signal peptide" evidence="7">
    <location>
        <begin position="1"/>
        <end position="22"/>
    </location>
</feature>
<dbReference type="InterPro" id="IPR005135">
    <property type="entry name" value="Endo/exonuclease/phosphatase"/>
</dbReference>
<accession>A0A5C6NQB4</accession>
<dbReference type="Gene3D" id="3.60.10.10">
    <property type="entry name" value="Endonuclease/exonuclease/phosphatase"/>
    <property type="match status" value="1"/>
</dbReference>
<organism evidence="9 10">
    <name type="scientific">Takifugu flavidus</name>
    <name type="common">sansaifugu</name>
    <dbReference type="NCBI Taxonomy" id="433684"/>
    <lineage>
        <taxon>Eukaryota</taxon>
        <taxon>Metazoa</taxon>
        <taxon>Chordata</taxon>
        <taxon>Craniata</taxon>
        <taxon>Vertebrata</taxon>
        <taxon>Euteleostomi</taxon>
        <taxon>Actinopterygii</taxon>
        <taxon>Neopterygii</taxon>
        <taxon>Teleostei</taxon>
        <taxon>Neoteleostei</taxon>
        <taxon>Acanthomorphata</taxon>
        <taxon>Eupercaria</taxon>
        <taxon>Tetraodontiformes</taxon>
        <taxon>Tetradontoidea</taxon>
        <taxon>Tetraodontidae</taxon>
        <taxon>Takifugu</taxon>
    </lineage>
</organism>
<reference evidence="9 10" key="1">
    <citation type="submission" date="2019-04" db="EMBL/GenBank/DDBJ databases">
        <title>Chromosome genome assembly for Takifugu flavidus.</title>
        <authorList>
            <person name="Xiao S."/>
        </authorList>
    </citation>
    <scope>NUCLEOTIDE SEQUENCE [LARGE SCALE GENOMIC DNA]</scope>
    <source>
        <strain evidence="9">HTHZ2018</strain>
        <tissue evidence="9">Muscle</tissue>
    </source>
</reference>
<proteinExistence type="inferred from homology"/>
<dbReference type="InterPro" id="IPR018057">
    <property type="entry name" value="Deoxyribonuclease-1_AS"/>
</dbReference>
<sequence length="351" mass="40497">MSRMRVACVLGQFVALLQISHSLLLGAFNIRTFGDTKASNVTLMNIISMIVHRYDIILIQERGGEEKEEEGKEERKEEERRGEEKEKEGEGKGEERRGEERRGEERRGERGEERRGEERRGTEHRNTHKKYDAQSLQRGRRGSPPFRYSFIVSEPLGRSSYKERYLFLYREDTVSVAKNYTYDDGCEPCGTDTFNREPFVVMFSSKHTAVENFVLIPQHTSPNSAVKEIDALYDVVVDVRHRWKTNDILLLGDFNAGCNYVTRSEWQQIRLFTDKSFHWLITDDEDTTVTHTICPYDRIVVTADMMGGVVPHSAAVYDYMVDLNLIHSLALAVSDHFPVEVNLIGRSFLSE</sequence>
<dbReference type="GO" id="GO:0006308">
    <property type="term" value="P:DNA catabolic process"/>
    <property type="evidence" value="ECO:0007669"/>
    <property type="project" value="InterPro"/>
</dbReference>